<feature type="transmembrane region" description="Helical" evidence="1">
    <location>
        <begin position="62"/>
        <end position="81"/>
    </location>
</feature>
<dbReference type="OrthoDB" id="2243560at2"/>
<dbReference type="Proteomes" id="UP000215145">
    <property type="component" value="Unassembled WGS sequence"/>
</dbReference>
<evidence type="ECO:0000313" key="2">
    <source>
        <dbReference type="EMBL" id="OXM16374.1"/>
    </source>
</evidence>
<evidence type="ECO:0008006" key="4">
    <source>
        <dbReference type="Google" id="ProtNLM"/>
    </source>
</evidence>
<gene>
    <name evidence="2" type="ORF">CGZ75_06745</name>
</gene>
<keyword evidence="1" id="KW-0812">Transmembrane</keyword>
<accession>A0A229P347</accession>
<evidence type="ECO:0000256" key="1">
    <source>
        <dbReference type="SAM" id="Phobius"/>
    </source>
</evidence>
<comment type="caution">
    <text evidence="2">The sequence shown here is derived from an EMBL/GenBank/DDBJ whole genome shotgun (WGS) entry which is preliminary data.</text>
</comment>
<organism evidence="2 3">
    <name type="scientific">Paenibacillus herberti</name>
    <dbReference type="NCBI Taxonomy" id="1619309"/>
    <lineage>
        <taxon>Bacteria</taxon>
        <taxon>Bacillati</taxon>
        <taxon>Bacillota</taxon>
        <taxon>Bacilli</taxon>
        <taxon>Bacillales</taxon>
        <taxon>Paenibacillaceae</taxon>
        <taxon>Paenibacillus</taxon>
    </lineage>
</organism>
<keyword evidence="1" id="KW-0472">Membrane</keyword>
<evidence type="ECO:0000313" key="3">
    <source>
        <dbReference type="Proteomes" id="UP000215145"/>
    </source>
</evidence>
<name>A0A229P347_9BACL</name>
<sequence>MILIIEIFKLTPVYVWLLLAFLIQRGISTSQEREVNILKSFLVPGIFILWGMYNILSQFAHPYYSLLVYAVFLCIGIYLGTKLYQNNYRFFVKNGAVYRAKNYLPFYIILVNFVIKYSLNIYMYTDPEAINRLSFNVLYTAISGTTVGLFFGGILITYRYVTNQRGSLRG</sequence>
<dbReference type="AlphaFoldDB" id="A0A229P347"/>
<protein>
    <recommendedName>
        <fullName evidence="4">DUF1453 domain-containing protein</fullName>
    </recommendedName>
</protein>
<keyword evidence="1" id="KW-1133">Transmembrane helix</keyword>
<feature type="transmembrane region" description="Helical" evidence="1">
    <location>
        <begin position="6"/>
        <end position="23"/>
    </location>
</feature>
<feature type="transmembrane region" description="Helical" evidence="1">
    <location>
        <begin position="102"/>
        <end position="125"/>
    </location>
</feature>
<proteinExistence type="predicted"/>
<keyword evidence="3" id="KW-1185">Reference proteome</keyword>
<dbReference type="EMBL" id="NMUQ01000001">
    <property type="protein sequence ID" value="OXM16374.1"/>
    <property type="molecule type" value="Genomic_DNA"/>
</dbReference>
<feature type="transmembrane region" description="Helical" evidence="1">
    <location>
        <begin position="137"/>
        <end position="161"/>
    </location>
</feature>
<feature type="transmembrane region" description="Helical" evidence="1">
    <location>
        <begin position="35"/>
        <end position="56"/>
    </location>
</feature>
<reference evidence="2 3" key="1">
    <citation type="submission" date="2017-07" db="EMBL/GenBank/DDBJ databases">
        <title>Paenibacillus herberti R33 genome sequencing and assembly.</title>
        <authorList>
            <person name="Su W."/>
        </authorList>
    </citation>
    <scope>NUCLEOTIDE SEQUENCE [LARGE SCALE GENOMIC DNA]</scope>
    <source>
        <strain evidence="2 3">R33</strain>
    </source>
</reference>